<evidence type="ECO:0000313" key="2">
    <source>
        <dbReference type="EMBL" id="CAL1373618.1"/>
    </source>
</evidence>
<gene>
    <name evidence="2" type="ORF">LTRI10_LOCUS15538</name>
</gene>
<evidence type="ECO:0000313" key="3">
    <source>
        <dbReference type="Proteomes" id="UP001497516"/>
    </source>
</evidence>
<reference evidence="2 3" key="1">
    <citation type="submission" date="2024-04" db="EMBL/GenBank/DDBJ databases">
        <authorList>
            <person name="Fracassetti M."/>
        </authorList>
    </citation>
    <scope>NUCLEOTIDE SEQUENCE [LARGE SCALE GENOMIC DNA]</scope>
</reference>
<dbReference type="AlphaFoldDB" id="A0AAV2DK66"/>
<dbReference type="EMBL" id="OZ034816">
    <property type="protein sequence ID" value="CAL1373618.1"/>
    <property type="molecule type" value="Genomic_DNA"/>
</dbReference>
<feature type="domain" description="RNase H type-1" evidence="1">
    <location>
        <begin position="13"/>
        <end position="89"/>
    </location>
</feature>
<proteinExistence type="predicted"/>
<dbReference type="GO" id="GO:0004523">
    <property type="term" value="F:RNA-DNA hybrid ribonuclease activity"/>
    <property type="evidence" value="ECO:0007669"/>
    <property type="project" value="InterPro"/>
</dbReference>
<dbReference type="Pfam" id="PF13456">
    <property type="entry name" value="RVT_3"/>
    <property type="match status" value="1"/>
</dbReference>
<name>A0AAV2DK66_9ROSI</name>
<evidence type="ECO:0000259" key="1">
    <source>
        <dbReference type="Pfam" id="PF13456"/>
    </source>
</evidence>
<keyword evidence="3" id="KW-1185">Reference proteome</keyword>
<dbReference type="GO" id="GO:0003676">
    <property type="term" value="F:nucleic acid binding"/>
    <property type="evidence" value="ECO:0007669"/>
    <property type="project" value="InterPro"/>
</dbReference>
<organism evidence="2 3">
    <name type="scientific">Linum trigynum</name>
    <dbReference type="NCBI Taxonomy" id="586398"/>
    <lineage>
        <taxon>Eukaryota</taxon>
        <taxon>Viridiplantae</taxon>
        <taxon>Streptophyta</taxon>
        <taxon>Embryophyta</taxon>
        <taxon>Tracheophyta</taxon>
        <taxon>Spermatophyta</taxon>
        <taxon>Magnoliopsida</taxon>
        <taxon>eudicotyledons</taxon>
        <taxon>Gunneridae</taxon>
        <taxon>Pentapetalae</taxon>
        <taxon>rosids</taxon>
        <taxon>fabids</taxon>
        <taxon>Malpighiales</taxon>
        <taxon>Linaceae</taxon>
        <taxon>Linum</taxon>
    </lineage>
</organism>
<sequence>MCLLTGVRRDRRQWRPEIAELQAIVFTFEVVEVKGYEVVEIESDCLEAVSQIRQETSSLTEEGGLCEEIRAKAQRLGQIKWCFAKRGCNIK</sequence>
<accession>A0AAV2DK66</accession>
<protein>
    <recommendedName>
        <fullName evidence="1">RNase H type-1 domain-containing protein</fullName>
    </recommendedName>
</protein>
<dbReference type="Proteomes" id="UP001497516">
    <property type="component" value="Chromosome 3"/>
</dbReference>
<dbReference type="InterPro" id="IPR002156">
    <property type="entry name" value="RNaseH_domain"/>
</dbReference>